<organism evidence="3 4">
    <name type="scientific">Stephanodiscus triporus</name>
    <dbReference type="NCBI Taxonomy" id="2934178"/>
    <lineage>
        <taxon>Eukaryota</taxon>
        <taxon>Sar</taxon>
        <taxon>Stramenopiles</taxon>
        <taxon>Ochrophyta</taxon>
        <taxon>Bacillariophyta</taxon>
        <taxon>Coscinodiscophyceae</taxon>
        <taxon>Thalassiosirophycidae</taxon>
        <taxon>Stephanodiscales</taxon>
        <taxon>Stephanodiscaceae</taxon>
        <taxon>Stephanodiscus</taxon>
    </lineage>
</organism>
<evidence type="ECO:0000256" key="1">
    <source>
        <dbReference type="SAM" id="MobiDB-lite"/>
    </source>
</evidence>
<keyword evidence="2" id="KW-1133">Transmembrane helix</keyword>
<feature type="transmembrane region" description="Helical" evidence="2">
    <location>
        <begin position="311"/>
        <end position="331"/>
    </location>
</feature>
<proteinExistence type="predicted"/>
<feature type="region of interest" description="Disordered" evidence="1">
    <location>
        <begin position="346"/>
        <end position="376"/>
    </location>
</feature>
<accession>A0ABD3NAS0</accession>
<reference evidence="3 4" key="1">
    <citation type="submission" date="2024-10" db="EMBL/GenBank/DDBJ databases">
        <title>Updated reference genomes for cyclostephanoid diatoms.</title>
        <authorList>
            <person name="Roberts W.R."/>
            <person name="Alverson A.J."/>
        </authorList>
    </citation>
    <scope>NUCLEOTIDE SEQUENCE [LARGE SCALE GENOMIC DNA]</scope>
    <source>
        <strain evidence="3 4">AJA276-08</strain>
    </source>
</reference>
<name>A0ABD3NAS0_9STRA</name>
<evidence type="ECO:0000313" key="3">
    <source>
        <dbReference type="EMBL" id="KAL3773097.1"/>
    </source>
</evidence>
<sequence>MPEANVPLLAMPSGSILQFLLMTVPLLCVYLYFLYLAHERPSIADPSNPRYADDRIRLTDILYVYLATLLPFGCLVVYMLWFVPMRRGLSARYEKDGIVVLGDVKYEESYHDQGGSRTTTATTTTTMRAAVGDSLLRLRGWVMNGFALRNNYGHVVYDLGRVANHPACDYEERRRRGGGGGQPQLAGIVTKRVRVYHRYPRERISVLVLPKYPYSGQPKADLEADWASFAKYVGLPSRVGGEGEDDDIDDDIDDDGSDGNAILRRRDRGRGVLAVAIFWVCFLVLASYYVVDRIRVVDDAYVDEDAETARLAFWIVVGGVFPAVSILGNWIRWKFYERWMLHGGTKEKRPKASKNGSSRGNGDENEDGVGSYIQMS</sequence>
<protein>
    <submittedName>
        <fullName evidence="3">Uncharacterized protein</fullName>
    </submittedName>
</protein>
<keyword evidence="2" id="KW-0812">Transmembrane</keyword>
<evidence type="ECO:0000313" key="4">
    <source>
        <dbReference type="Proteomes" id="UP001530315"/>
    </source>
</evidence>
<gene>
    <name evidence="3" type="ORF">ACHAW5_009528</name>
</gene>
<keyword evidence="4" id="KW-1185">Reference proteome</keyword>
<feature type="transmembrane region" description="Helical" evidence="2">
    <location>
        <begin position="62"/>
        <end position="83"/>
    </location>
</feature>
<comment type="caution">
    <text evidence="3">The sequence shown here is derived from an EMBL/GenBank/DDBJ whole genome shotgun (WGS) entry which is preliminary data.</text>
</comment>
<dbReference type="AlphaFoldDB" id="A0ABD3NAS0"/>
<keyword evidence="2" id="KW-0472">Membrane</keyword>
<dbReference type="Proteomes" id="UP001530315">
    <property type="component" value="Unassembled WGS sequence"/>
</dbReference>
<dbReference type="EMBL" id="JALLAZ020001552">
    <property type="protein sequence ID" value="KAL3773097.1"/>
    <property type="molecule type" value="Genomic_DNA"/>
</dbReference>
<evidence type="ECO:0000256" key="2">
    <source>
        <dbReference type="SAM" id="Phobius"/>
    </source>
</evidence>
<feature type="transmembrane region" description="Helical" evidence="2">
    <location>
        <begin position="16"/>
        <end position="37"/>
    </location>
</feature>
<feature type="transmembrane region" description="Helical" evidence="2">
    <location>
        <begin position="272"/>
        <end position="291"/>
    </location>
</feature>